<keyword evidence="8 20" id="KW-0808">Transferase</keyword>
<keyword evidence="13 19" id="KW-1133">Transmembrane helix</keyword>
<keyword evidence="14 19" id="KW-0472">Membrane</keyword>
<evidence type="ECO:0000256" key="1">
    <source>
        <dbReference type="ARBA" id="ARBA00001946"/>
    </source>
</evidence>
<accession>A0A146KDQ4</accession>
<keyword evidence="12" id="KW-0460">Magnesium</keyword>
<sequence length="346" mass="38833">MNETLFFLLKLGFAAKICFDFTKLALPTFLPKLLKAGLGGMDLNKPLEGQTEKTPEAGGVIVLFVITMIFCIFPETYRILPSLIAAGLLGFADNVLNLEWRWKLIIPAFTLMPLCQHYTQTFTFELNLFNYQINFPNALTTVLIILYSIFCQNAVNIYAGINGLEVGQSIVAQGAGLVYLFIKHGYTECMDHISLKASMFVSIFFISASLALFKFNKFPAKVFVGDVYTYLAGCCYVISAVCGNYLIVSGFLYFMQMINFIISIPQLVGWVPCPRHRLLAFHKEDGKLYGKTENWNVINQYVLRIIKGGLKEDQLLKHLLTIQTVGSGIILAVLFVMKKSVVEDDE</sequence>
<comment type="catalytic activity">
    <reaction evidence="18">
        <text>a di-trans,poly-cis-dolichyl phosphate + UDP-N-acetyl-alpha-D-glucosamine = an N-acetyl-alpha-D-glucosaminyl-diphospho-di-trans,poly-cis-dolichol + UMP</text>
        <dbReference type="Rhea" id="RHEA:13289"/>
        <dbReference type="Rhea" id="RHEA-COMP:19498"/>
        <dbReference type="Rhea" id="RHEA-COMP:19507"/>
        <dbReference type="ChEBI" id="CHEBI:57683"/>
        <dbReference type="ChEBI" id="CHEBI:57705"/>
        <dbReference type="ChEBI" id="CHEBI:57865"/>
        <dbReference type="ChEBI" id="CHEBI:58427"/>
        <dbReference type="EC" id="2.7.8.15"/>
    </reaction>
    <physiologicalReaction direction="left-to-right" evidence="18">
        <dbReference type="Rhea" id="RHEA:13290"/>
    </physiologicalReaction>
</comment>
<dbReference type="InterPro" id="IPR000715">
    <property type="entry name" value="Glycosyl_transferase_4"/>
</dbReference>
<keyword evidence="11" id="KW-0256">Endoplasmic reticulum</keyword>
<dbReference type="UniPathway" id="UPA00378"/>
<evidence type="ECO:0000256" key="7">
    <source>
        <dbReference type="ARBA" id="ARBA00022676"/>
    </source>
</evidence>
<evidence type="ECO:0000313" key="20">
    <source>
        <dbReference type="EMBL" id="JAP94627.1"/>
    </source>
</evidence>
<feature type="transmembrane region" description="Helical" evidence="19">
    <location>
        <begin position="57"/>
        <end position="80"/>
    </location>
</feature>
<dbReference type="AlphaFoldDB" id="A0A146KDQ4"/>
<reference evidence="20" key="1">
    <citation type="submission" date="2015-07" db="EMBL/GenBank/DDBJ databases">
        <title>Adaptation to a free-living lifestyle via gene acquisitions in the diplomonad Trepomonas sp. PC1.</title>
        <authorList>
            <person name="Xu F."/>
            <person name="Jerlstrom-Hultqvist J."/>
            <person name="Kolisko M."/>
            <person name="Simpson A.G.B."/>
            <person name="Roger A.J."/>
            <person name="Svard S.G."/>
            <person name="Andersson J.O."/>
        </authorList>
    </citation>
    <scope>NUCLEOTIDE SEQUENCE</scope>
    <source>
        <strain evidence="20">PC1</strain>
    </source>
</reference>
<dbReference type="PANTHER" id="PTHR10571:SF0">
    <property type="entry name" value="UDP-N-ACETYLGLUCOSAMINE--DOLICHYL-PHOSPHATE N-ACETYLGLUCOSAMINEPHOSPHOTRANSFERASE"/>
    <property type="match status" value="1"/>
</dbReference>
<evidence type="ECO:0000256" key="3">
    <source>
        <dbReference type="ARBA" id="ARBA00004922"/>
    </source>
</evidence>
<evidence type="ECO:0000256" key="8">
    <source>
        <dbReference type="ARBA" id="ARBA00022679"/>
    </source>
</evidence>
<dbReference type="PANTHER" id="PTHR10571">
    <property type="entry name" value="UDP-N-ACETYLGLUCOSAMINE--DOLICHYL-PHOSPHATE N-ACETYLGLUCOSAMINEPHOSPHOTRANSFERASE"/>
    <property type="match status" value="1"/>
</dbReference>
<evidence type="ECO:0000256" key="5">
    <source>
        <dbReference type="ARBA" id="ARBA00013225"/>
    </source>
</evidence>
<dbReference type="InterPro" id="IPR033895">
    <property type="entry name" value="GPT"/>
</dbReference>
<comment type="subcellular location">
    <subcellularLocation>
        <location evidence="2">Endoplasmic reticulum membrane</location>
        <topology evidence="2">Multi-pass membrane protein</topology>
    </subcellularLocation>
</comment>
<keyword evidence="10" id="KW-0479">Metal-binding</keyword>
<dbReference type="GO" id="GO:0016757">
    <property type="term" value="F:glycosyltransferase activity"/>
    <property type="evidence" value="ECO:0007669"/>
    <property type="project" value="UniProtKB-KW"/>
</dbReference>
<name>A0A146KDQ4_9EUKA</name>
<feature type="transmembrane region" description="Helical" evidence="19">
    <location>
        <begin position="194"/>
        <end position="215"/>
    </location>
</feature>
<comment type="cofactor">
    <cofactor evidence="1">
        <name>Mg(2+)</name>
        <dbReference type="ChEBI" id="CHEBI:18420"/>
    </cofactor>
</comment>
<proteinExistence type="inferred from homology"/>
<evidence type="ECO:0000256" key="17">
    <source>
        <dbReference type="ARBA" id="ARBA00044717"/>
    </source>
</evidence>
<evidence type="ECO:0000256" key="13">
    <source>
        <dbReference type="ARBA" id="ARBA00022989"/>
    </source>
</evidence>
<dbReference type="CDD" id="cd06855">
    <property type="entry name" value="GT_GPT_euk"/>
    <property type="match status" value="1"/>
</dbReference>
<dbReference type="Pfam" id="PF00953">
    <property type="entry name" value="Glycos_transf_4"/>
    <property type="match status" value="1"/>
</dbReference>
<comment type="pathway">
    <text evidence="3">Protein modification; protein glycosylation.</text>
</comment>
<dbReference type="EC" id="2.7.8.15" evidence="5"/>
<evidence type="ECO:0000256" key="11">
    <source>
        <dbReference type="ARBA" id="ARBA00022824"/>
    </source>
</evidence>
<organism evidence="20">
    <name type="scientific">Trepomonas sp. PC1</name>
    <dbReference type="NCBI Taxonomy" id="1076344"/>
    <lineage>
        <taxon>Eukaryota</taxon>
        <taxon>Metamonada</taxon>
        <taxon>Diplomonadida</taxon>
        <taxon>Hexamitidae</taxon>
        <taxon>Hexamitinae</taxon>
        <taxon>Trepomonas</taxon>
    </lineage>
</organism>
<evidence type="ECO:0000256" key="18">
    <source>
        <dbReference type="ARBA" id="ARBA00045078"/>
    </source>
</evidence>
<comment type="similarity">
    <text evidence="4">Belongs to the glycosyltransferase 4 family.</text>
</comment>
<dbReference type="GO" id="GO:0005789">
    <property type="term" value="C:endoplasmic reticulum membrane"/>
    <property type="evidence" value="ECO:0007669"/>
    <property type="project" value="UniProtKB-SubCell"/>
</dbReference>
<feature type="transmembrane region" description="Helical" evidence="19">
    <location>
        <begin position="227"/>
        <end position="247"/>
    </location>
</feature>
<feature type="transmembrane region" description="Helical" evidence="19">
    <location>
        <begin position="131"/>
        <end position="150"/>
    </location>
</feature>
<dbReference type="GO" id="GO:0003975">
    <property type="term" value="F:UDP-N-acetylglucosamine-dolichyl-phosphate N-acetylglucosaminephosphotransferase activity"/>
    <property type="evidence" value="ECO:0007669"/>
    <property type="project" value="UniProtKB-EC"/>
</dbReference>
<keyword evidence="7" id="KW-0328">Glycosyltransferase</keyword>
<protein>
    <recommendedName>
        <fullName evidence="6">UDP-N-acetylglucosamine--dolichyl-phosphate N-acetylglucosaminephosphotransferase</fullName>
        <ecNumber evidence="5">2.7.8.15</ecNumber>
    </recommendedName>
    <alternativeName>
        <fullName evidence="15">GlcNAc-1-P transferase</fullName>
    </alternativeName>
    <alternativeName>
        <fullName evidence="16">N-acetylglucosamine-1-phosphate transferase</fullName>
    </alternativeName>
</protein>
<evidence type="ECO:0000256" key="15">
    <source>
        <dbReference type="ARBA" id="ARBA00029567"/>
    </source>
</evidence>
<keyword evidence="9 19" id="KW-0812">Transmembrane</keyword>
<evidence type="ECO:0000256" key="10">
    <source>
        <dbReference type="ARBA" id="ARBA00022723"/>
    </source>
</evidence>
<dbReference type="EMBL" id="GDID01001979">
    <property type="protein sequence ID" value="JAP94627.1"/>
    <property type="molecule type" value="Transcribed_RNA"/>
</dbReference>
<evidence type="ECO:0000256" key="9">
    <source>
        <dbReference type="ARBA" id="ARBA00022692"/>
    </source>
</evidence>
<dbReference type="GO" id="GO:0046872">
    <property type="term" value="F:metal ion binding"/>
    <property type="evidence" value="ECO:0007669"/>
    <property type="project" value="UniProtKB-KW"/>
</dbReference>
<evidence type="ECO:0000256" key="19">
    <source>
        <dbReference type="SAM" id="Phobius"/>
    </source>
</evidence>
<evidence type="ECO:0000256" key="16">
    <source>
        <dbReference type="ARBA" id="ARBA00033238"/>
    </source>
</evidence>
<evidence type="ECO:0000256" key="2">
    <source>
        <dbReference type="ARBA" id="ARBA00004477"/>
    </source>
</evidence>
<evidence type="ECO:0000256" key="14">
    <source>
        <dbReference type="ARBA" id="ARBA00023136"/>
    </source>
</evidence>
<gene>
    <name evidence="20" type="ORF">TPC1_12652</name>
</gene>
<evidence type="ECO:0000256" key="12">
    <source>
        <dbReference type="ARBA" id="ARBA00022842"/>
    </source>
</evidence>
<dbReference type="GO" id="GO:0006488">
    <property type="term" value="P:dolichol-linked oligosaccharide biosynthetic process"/>
    <property type="evidence" value="ECO:0007669"/>
    <property type="project" value="InterPro"/>
</dbReference>
<feature type="transmembrane region" description="Helical" evidence="19">
    <location>
        <begin position="315"/>
        <end position="337"/>
    </location>
</feature>
<comment type="function">
    <text evidence="17">UDP-N-acetylglucosamine--dolichyl-phosphate N-acetylglucosaminephosphotransferase that operates in the biosynthetic pathway of dolichol-linked oligosaccharides, the glycan precursors employed in protein asparagine (N)-glycosylation. The assembly of dolichol-linked oligosaccharides begins on the cytosolic side of the endoplasmic reticulum membrane and finishes in its lumen. The sequential addition of sugars to dolichol pyrophosphate produces dolichol-linked oligosaccharides containing fourteen sugars, including two GlcNAcs, nine mannoses and three glucoses. Once assembled, the oligosaccharide is transferred from the lipid to nascent proteins by oligosaccharyltransferases. Catalyzes the initial step of dolichol-linked oligosaccharide biosynthesis, transfering GlcNAc-1-P from cytosolic UDP-GlcNAc onto the carrier lipid dolichyl phosphate (P-dolichol), yielding GlcNAc-P-P-dolichol embedded in the cytoplasmic leaflet of the endoplasmic reticulum membrane.</text>
</comment>
<evidence type="ECO:0000256" key="4">
    <source>
        <dbReference type="ARBA" id="ARBA00009317"/>
    </source>
</evidence>
<evidence type="ECO:0000256" key="6">
    <source>
        <dbReference type="ARBA" id="ARBA00017659"/>
    </source>
</evidence>